<accession>A2BLC9</accession>
<dbReference type="InterPro" id="IPR013321">
    <property type="entry name" value="Arc_rbn_hlx_hlx"/>
</dbReference>
<proteinExistence type="predicted"/>
<reference evidence="2 3" key="1">
    <citation type="journal article" date="2007" name="Archaea">
        <title>The genome of Hyperthermus butylicus: a sulfur-reducing, peptide fermenting, neutrophilic Crenarchaeote growing up to 108 degrees C.</title>
        <authorList>
            <person name="Brugger K."/>
            <person name="Chen L."/>
            <person name="Stark M."/>
            <person name="Zibat A."/>
            <person name="Redder P."/>
            <person name="Ruepp A."/>
            <person name="Awayez M."/>
            <person name="She Q."/>
            <person name="Garrett R.A."/>
            <person name="Klenk H.P."/>
        </authorList>
    </citation>
    <scope>NUCLEOTIDE SEQUENCE [LARGE SCALE GENOMIC DNA]</scope>
    <source>
        <strain evidence="3">DSM 5456 / JCM 9403 / PLM1-5</strain>
    </source>
</reference>
<dbReference type="KEGG" id="hbu:Hbut_0942"/>
<dbReference type="Pfam" id="PF01402">
    <property type="entry name" value="RHH_1"/>
    <property type="match status" value="1"/>
</dbReference>
<dbReference type="GeneID" id="32154061"/>
<dbReference type="EMBL" id="CP000493">
    <property type="protein sequence ID" value="ABM80790.1"/>
    <property type="molecule type" value="Genomic_DNA"/>
</dbReference>
<dbReference type="HOGENOM" id="CLU_2695702_0_0_2"/>
<dbReference type="InterPro" id="IPR010985">
    <property type="entry name" value="Ribbon_hlx_hlx"/>
</dbReference>
<dbReference type="Gene3D" id="1.10.1220.10">
    <property type="entry name" value="Met repressor-like"/>
    <property type="match status" value="1"/>
</dbReference>
<evidence type="ECO:0000259" key="1">
    <source>
        <dbReference type="Pfam" id="PF01402"/>
    </source>
</evidence>
<dbReference type="InterPro" id="IPR002145">
    <property type="entry name" value="CopG"/>
</dbReference>
<feature type="domain" description="Ribbon-helix-helix protein CopG" evidence="1">
    <location>
        <begin position="6"/>
        <end position="45"/>
    </location>
</feature>
<organism evidence="2 3">
    <name type="scientific">Hyperthermus butylicus (strain DSM 5456 / JCM 9403 / PLM1-5)</name>
    <dbReference type="NCBI Taxonomy" id="415426"/>
    <lineage>
        <taxon>Archaea</taxon>
        <taxon>Thermoproteota</taxon>
        <taxon>Thermoprotei</taxon>
        <taxon>Desulfurococcales</taxon>
        <taxon>Pyrodictiaceae</taxon>
        <taxon>Hyperthermus</taxon>
    </lineage>
</organism>
<sequence length="73" mass="8247">MPQTIVVTFKVPVELVEKLDELVRMGIFKNRSEALRHALVMLLNKYRGGLFAEEAIRGGYQGTLQIEGDDIEV</sequence>
<dbReference type="AlphaFoldDB" id="A2BLC9"/>
<name>A2BLC9_HYPBU</name>
<keyword evidence="3" id="KW-1185">Reference proteome</keyword>
<protein>
    <recommendedName>
        <fullName evidence="1">Ribbon-helix-helix protein CopG domain-containing protein</fullName>
    </recommendedName>
</protein>
<dbReference type="EnsemblBacteria" id="ABM80790">
    <property type="protein sequence ID" value="ABM80790"/>
    <property type="gene ID" value="Hbut_0942"/>
</dbReference>
<dbReference type="RefSeq" id="WP_011822108.1">
    <property type="nucleotide sequence ID" value="NC_008818.1"/>
</dbReference>
<dbReference type="CDD" id="cd22231">
    <property type="entry name" value="RHH_NikR_HicB-like"/>
    <property type="match status" value="1"/>
</dbReference>
<gene>
    <name evidence="2" type="ordered locus">Hbut_0942</name>
</gene>
<dbReference type="eggNOG" id="arCOG01009">
    <property type="taxonomic scope" value="Archaea"/>
</dbReference>
<dbReference type="Proteomes" id="UP000002593">
    <property type="component" value="Chromosome"/>
</dbReference>
<dbReference type="GO" id="GO:0006355">
    <property type="term" value="P:regulation of DNA-templated transcription"/>
    <property type="evidence" value="ECO:0007669"/>
    <property type="project" value="InterPro"/>
</dbReference>
<dbReference type="SUPFAM" id="SSF47598">
    <property type="entry name" value="Ribbon-helix-helix"/>
    <property type="match status" value="1"/>
</dbReference>
<evidence type="ECO:0000313" key="3">
    <source>
        <dbReference type="Proteomes" id="UP000002593"/>
    </source>
</evidence>
<evidence type="ECO:0000313" key="2">
    <source>
        <dbReference type="EMBL" id="ABM80790.1"/>
    </source>
</evidence>
<dbReference type="STRING" id="415426.Hbut_0942"/>